<dbReference type="SUPFAM" id="SSF53187">
    <property type="entry name" value="Zn-dependent exopeptidases"/>
    <property type="match status" value="1"/>
</dbReference>
<dbReference type="Gene3D" id="3.50.30.90">
    <property type="match status" value="1"/>
</dbReference>
<accession>A0ABV8CK67</accession>
<proteinExistence type="predicted"/>
<dbReference type="InterPro" id="IPR032622">
    <property type="entry name" value="UCP01524_HTH"/>
</dbReference>
<sequence length="447" mass="50490">MTIEQLDSLFDRLFPICRSISGHGLRESLAIFAEQMPLHLESTPSGTQVFDWTVPHEWHIESATLTAPDGRVVADFADHNLRVVNYSAPMIGKVSLEALRPQLHTLPQQPDLIPYVTSYYQPNWGFCLTHNELNQLIPGEYQVRIDSQFTPGEINYGSTLLTGDTAQEFLLSSYLCHPSMANNELSGPLVLLGLYQRLLRWPKRRFSYRFVLAPETIGSLCYLDRYGEHLKQHCIGGLVLTCLGGPETALSIKLARNEHCLLNQLVRRLASERPQQWKIREFTPCHGSDERQYCSPGFNLPVAQAARTVYGAFAEYHTSGDTKEFMQVDQLVAAIDQLEQLLLQHENSGVFERTNPYGEPQLGRRGLYPNMNSPHSHAKSTDSLLDGRTQLMAMQWILNLADGQHTLPQMAHRAGMPLSTLLAVVPRLEEADLIRFTAMQPEEKPCR</sequence>
<feature type="domain" description="DUF2172" evidence="1">
    <location>
        <begin position="57"/>
        <end position="148"/>
    </location>
</feature>
<dbReference type="InterPro" id="IPR032589">
    <property type="entry name" value="DUF4910"/>
</dbReference>
<evidence type="ECO:0000259" key="2">
    <source>
        <dbReference type="Pfam" id="PF16221"/>
    </source>
</evidence>
<gene>
    <name evidence="4" type="ORF">ACFOSS_02900</name>
</gene>
<dbReference type="Pfam" id="PF16221">
    <property type="entry name" value="HTH_47"/>
    <property type="match status" value="1"/>
</dbReference>
<dbReference type="Pfam" id="PF09940">
    <property type="entry name" value="DUF2172"/>
    <property type="match status" value="1"/>
</dbReference>
<keyword evidence="5" id="KW-1185">Reference proteome</keyword>
<feature type="domain" description="DUF4910" evidence="3">
    <location>
        <begin position="9"/>
        <end position="345"/>
    </location>
</feature>
<dbReference type="RefSeq" id="WP_377150521.1">
    <property type="nucleotide sequence ID" value="NZ_JBHSAF010000001.1"/>
</dbReference>
<dbReference type="PIRSF" id="PIRSF015244">
    <property type="entry name" value="UCP015244"/>
    <property type="match status" value="1"/>
</dbReference>
<dbReference type="InterPro" id="IPR036388">
    <property type="entry name" value="WH-like_DNA-bd_sf"/>
</dbReference>
<dbReference type="InterPro" id="IPR012353">
    <property type="entry name" value="UCP015244"/>
</dbReference>
<evidence type="ECO:0000313" key="4">
    <source>
        <dbReference type="EMBL" id="MFC3912414.1"/>
    </source>
</evidence>
<dbReference type="Proteomes" id="UP001595692">
    <property type="component" value="Unassembled WGS sequence"/>
</dbReference>
<evidence type="ECO:0000259" key="1">
    <source>
        <dbReference type="Pfam" id="PF09940"/>
    </source>
</evidence>
<evidence type="ECO:0000313" key="5">
    <source>
        <dbReference type="Proteomes" id="UP001595692"/>
    </source>
</evidence>
<dbReference type="EMBL" id="JBHSAF010000001">
    <property type="protein sequence ID" value="MFC3912414.1"/>
    <property type="molecule type" value="Genomic_DNA"/>
</dbReference>
<name>A0ABV8CK67_9GAMM</name>
<dbReference type="Gene3D" id="3.40.630.10">
    <property type="entry name" value="Zn peptidases"/>
    <property type="match status" value="1"/>
</dbReference>
<dbReference type="Gene3D" id="1.10.10.10">
    <property type="entry name" value="Winged helix-like DNA-binding domain superfamily/Winged helix DNA-binding domain"/>
    <property type="match status" value="1"/>
</dbReference>
<reference evidence="5" key="1">
    <citation type="journal article" date="2019" name="Int. J. Syst. Evol. Microbiol.">
        <title>The Global Catalogue of Microorganisms (GCM) 10K type strain sequencing project: providing services to taxonomists for standard genome sequencing and annotation.</title>
        <authorList>
            <consortium name="The Broad Institute Genomics Platform"/>
            <consortium name="The Broad Institute Genome Sequencing Center for Infectious Disease"/>
            <person name="Wu L."/>
            <person name="Ma J."/>
        </authorList>
    </citation>
    <scope>NUCLEOTIDE SEQUENCE [LARGE SCALE GENOMIC DNA]</scope>
    <source>
        <strain evidence="5">CCUG 54939</strain>
    </source>
</reference>
<comment type="caution">
    <text evidence="4">The sequence shown here is derived from an EMBL/GenBank/DDBJ whole genome shotgun (WGS) entry which is preliminary data.</text>
</comment>
<dbReference type="InterPro" id="IPR032610">
    <property type="entry name" value="DUF2172"/>
</dbReference>
<organism evidence="4 5">
    <name type="scientific">Pseudaeromonas sharmana</name>
    <dbReference type="NCBI Taxonomy" id="328412"/>
    <lineage>
        <taxon>Bacteria</taxon>
        <taxon>Pseudomonadati</taxon>
        <taxon>Pseudomonadota</taxon>
        <taxon>Gammaproteobacteria</taxon>
        <taxon>Aeromonadales</taxon>
        <taxon>Aeromonadaceae</taxon>
        <taxon>Pseudaeromonas</taxon>
    </lineage>
</organism>
<dbReference type="Pfam" id="PF16254">
    <property type="entry name" value="DUF4910"/>
    <property type="match status" value="1"/>
</dbReference>
<protein>
    <submittedName>
        <fullName evidence="4">DUF4910 domain-containing protein</fullName>
    </submittedName>
</protein>
<evidence type="ECO:0000259" key="3">
    <source>
        <dbReference type="Pfam" id="PF16254"/>
    </source>
</evidence>
<feature type="domain" description="UCP01524 winged helix-turn-helix" evidence="2">
    <location>
        <begin position="351"/>
        <end position="435"/>
    </location>
</feature>